<keyword evidence="2 6" id="KW-0349">Heme</keyword>
<dbReference type="AlphaFoldDB" id="A0A0D9AVZ7"/>
<dbReference type="GO" id="GO:0046872">
    <property type="term" value="F:metal ion binding"/>
    <property type="evidence" value="ECO:0007669"/>
    <property type="project" value="UniProtKB-KW"/>
</dbReference>
<organism evidence="9 10">
    <name type="scientific">Stutzerimonas stutzeri</name>
    <name type="common">Pseudomonas stutzeri</name>
    <dbReference type="NCBI Taxonomy" id="316"/>
    <lineage>
        <taxon>Bacteria</taxon>
        <taxon>Pseudomonadati</taxon>
        <taxon>Pseudomonadota</taxon>
        <taxon>Gammaproteobacteria</taxon>
        <taxon>Pseudomonadales</taxon>
        <taxon>Pseudomonadaceae</taxon>
        <taxon>Stutzerimonas</taxon>
    </lineage>
</organism>
<dbReference type="GO" id="GO:0020037">
    <property type="term" value="F:heme binding"/>
    <property type="evidence" value="ECO:0007669"/>
    <property type="project" value="InterPro"/>
</dbReference>
<dbReference type="InterPro" id="IPR036909">
    <property type="entry name" value="Cyt_c-like_dom_sf"/>
</dbReference>
<proteinExistence type="predicted"/>
<evidence type="ECO:0000256" key="4">
    <source>
        <dbReference type="ARBA" id="ARBA00022982"/>
    </source>
</evidence>
<evidence type="ECO:0000313" key="10">
    <source>
        <dbReference type="Proteomes" id="UP000032487"/>
    </source>
</evidence>
<evidence type="ECO:0000313" key="9">
    <source>
        <dbReference type="EMBL" id="KJH84927.1"/>
    </source>
</evidence>
<evidence type="ECO:0000256" key="7">
    <source>
        <dbReference type="SAM" id="SignalP"/>
    </source>
</evidence>
<evidence type="ECO:0000256" key="3">
    <source>
        <dbReference type="ARBA" id="ARBA00022723"/>
    </source>
</evidence>
<gene>
    <name evidence="9" type="ORF">UF78_01530</name>
</gene>
<keyword evidence="7" id="KW-0732">Signal</keyword>
<dbReference type="PATRIC" id="fig|316.101.peg.2050"/>
<keyword evidence="3 6" id="KW-0479">Metal-binding</keyword>
<evidence type="ECO:0000256" key="1">
    <source>
        <dbReference type="ARBA" id="ARBA00022448"/>
    </source>
</evidence>
<protein>
    <submittedName>
        <fullName evidence="9">Cytochrome C</fullName>
    </submittedName>
</protein>
<name>A0A0D9AVZ7_STUST</name>
<dbReference type="InterPro" id="IPR009056">
    <property type="entry name" value="Cyt_c-like_dom"/>
</dbReference>
<dbReference type="GO" id="GO:0009055">
    <property type="term" value="F:electron transfer activity"/>
    <property type="evidence" value="ECO:0007669"/>
    <property type="project" value="InterPro"/>
</dbReference>
<evidence type="ECO:0000256" key="2">
    <source>
        <dbReference type="ARBA" id="ARBA00022617"/>
    </source>
</evidence>
<dbReference type="SUPFAM" id="SSF46626">
    <property type="entry name" value="Cytochrome c"/>
    <property type="match status" value="1"/>
</dbReference>
<sequence>MVRNRRGGMLVPWLMLLTLLFTTEARAADINAGQAKAGMCTACHGLDGLSKVADAPNLAGNGELYLVRQLKAFRSGERKHPQMSLVAAGLSDDDIANLAAWYAAIKVSVELPQ</sequence>
<dbReference type="Proteomes" id="UP000032487">
    <property type="component" value="Unassembled WGS sequence"/>
</dbReference>
<dbReference type="PANTHER" id="PTHR33751:SF9">
    <property type="entry name" value="CYTOCHROME C4"/>
    <property type="match status" value="1"/>
</dbReference>
<feature type="signal peptide" evidence="7">
    <location>
        <begin position="1"/>
        <end position="27"/>
    </location>
</feature>
<reference evidence="9 10" key="1">
    <citation type="submission" date="2015-02" db="EMBL/GenBank/DDBJ databases">
        <title>Draft genome sequence of Pseudomonas stutzeri NT0128 isolated from wheat (Triticum turgidum) rhizosphere.</title>
        <authorList>
            <person name="Tovi N."/>
            <person name="Frenk S."/>
            <person name="Hadar Y."/>
            <person name="Minz D."/>
        </authorList>
    </citation>
    <scope>NUCLEOTIDE SEQUENCE [LARGE SCALE GENOMIC DNA]</scope>
    <source>
        <strain evidence="9 10">NT0128</strain>
    </source>
</reference>
<evidence type="ECO:0000256" key="6">
    <source>
        <dbReference type="PROSITE-ProRule" id="PRU00433"/>
    </source>
</evidence>
<comment type="caution">
    <text evidence="9">The sequence shown here is derived from an EMBL/GenBank/DDBJ whole genome shotgun (WGS) entry which is preliminary data.</text>
</comment>
<dbReference type="Pfam" id="PF00034">
    <property type="entry name" value="Cytochrom_C"/>
    <property type="match status" value="1"/>
</dbReference>
<feature type="domain" description="Cytochrome c" evidence="8">
    <location>
        <begin position="28"/>
        <end position="106"/>
    </location>
</feature>
<feature type="chain" id="PRO_5002338724" evidence="7">
    <location>
        <begin position="28"/>
        <end position="113"/>
    </location>
</feature>
<evidence type="ECO:0000256" key="5">
    <source>
        <dbReference type="ARBA" id="ARBA00023004"/>
    </source>
</evidence>
<dbReference type="PANTHER" id="PTHR33751">
    <property type="entry name" value="CBB3-TYPE CYTOCHROME C OXIDASE SUBUNIT FIXP"/>
    <property type="match status" value="1"/>
</dbReference>
<dbReference type="InterPro" id="IPR050597">
    <property type="entry name" value="Cytochrome_c_Oxidase_Subunit"/>
</dbReference>
<accession>A0A0D9AVZ7</accession>
<keyword evidence="1" id="KW-0813">Transport</keyword>
<dbReference type="EMBL" id="JYHV01000004">
    <property type="protein sequence ID" value="KJH84927.1"/>
    <property type="molecule type" value="Genomic_DNA"/>
</dbReference>
<keyword evidence="4" id="KW-0249">Electron transport</keyword>
<dbReference type="PROSITE" id="PS51007">
    <property type="entry name" value="CYTC"/>
    <property type="match status" value="1"/>
</dbReference>
<evidence type="ECO:0000259" key="8">
    <source>
        <dbReference type="PROSITE" id="PS51007"/>
    </source>
</evidence>
<dbReference type="Gene3D" id="1.10.760.10">
    <property type="entry name" value="Cytochrome c-like domain"/>
    <property type="match status" value="1"/>
</dbReference>
<keyword evidence="5 6" id="KW-0408">Iron</keyword>